<evidence type="ECO:0000313" key="2">
    <source>
        <dbReference type="EMBL" id="CEM41459.1"/>
    </source>
</evidence>
<feature type="region of interest" description="Disordered" evidence="1">
    <location>
        <begin position="281"/>
        <end position="321"/>
    </location>
</feature>
<feature type="region of interest" description="Disordered" evidence="1">
    <location>
        <begin position="489"/>
        <end position="551"/>
    </location>
</feature>
<dbReference type="AlphaFoldDB" id="A0A0G4HCC1"/>
<feature type="region of interest" description="Disordered" evidence="1">
    <location>
        <begin position="63"/>
        <end position="134"/>
    </location>
</feature>
<feature type="region of interest" description="Disordered" evidence="1">
    <location>
        <begin position="1"/>
        <end position="32"/>
    </location>
</feature>
<feature type="region of interest" description="Disordered" evidence="1">
    <location>
        <begin position="791"/>
        <end position="830"/>
    </location>
</feature>
<feature type="compositionally biased region" description="Polar residues" evidence="1">
    <location>
        <begin position="518"/>
        <end position="545"/>
    </location>
</feature>
<evidence type="ECO:0000256" key="1">
    <source>
        <dbReference type="SAM" id="MobiDB-lite"/>
    </source>
</evidence>
<feature type="compositionally biased region" description="Basic and acidic residues" evidence="1">
    <location>
        <begin position="676"/>
        <end position="685"/>
    </location>
</feature>
<feature type="compositionally biased region" description="Polar residues" evidence="1">
    <location>
        <begin position="399"/>
        <end position="411"/>
    </location>
</feature>
<name>A0A0G4HCC1_9ALVE</name>
<sequence length="906" mass="98026">MLRQQLNPADLPAAGAYRPRSLPPRETLTRAVTTEHFYPTRDEFEASGGKKWMQLTKSTTKLLQHTGTEGCTERPSWDTDRNGDLRESEHTQSEGNDRTLSPKKQRFQTSSAHDTRSLGDQELEPPSPYKTGRGEVIPASALHKPAPLSPLQATTEHASRLAQYPDTPRGRQRNWGLHLSRSHWAPELSASRMTPKGTFTGGDHADRHYSLSGRLDEQANPLPVPIRLWVDHPHCVCGVEGTAPPLTAPGGVKRWLLPADQNMVGPLDGWRWFQSFADLQPENSDSKKADKEAPEADAHEGPGVPSSPLMKSQKSLRDTRHGMRKVATLAGTDVRQTLEIGRTGGMGMHGVPRRLNPRIIELLRKGTQPESLAPSASEHTLKLQDPPSEAIPVYPDVPSPQNANSSSTASRTHPAPIPPSLPAPPAEVQQPSVPSLPSGGHTGLSGTGGVKENTTNLPCTASGYVHPEARWASPPPCHLFFGNSAEFPSTHAQRRSSQLQRSPTAPGVLSSPSLPLSVQINNRASQAMPPSNSKSSKETNQNGGLSMTLDPKRFSGKGSSFFAAGDPLFRTCCRERKDGRSWGAKETTVFLTEPEGGVDTSPPIRSLQNTNLELNTKIKGIHHTLPKNCLPTANDGPLPYADGESNHPEALTHHQNSNFKPGASLSLWRTRPGDGPPERVGDSTKFRRTWQGPSKTENAEKDRPAGVGDNGYNTSQRLDAFKNVVEPRNGIIDQNIEQQYMHAHRKRLPPATLKAASKETGWAAHFLSRALSSPQLQEAVAPGPVGLAASLQRSQDRDRHAGGTHAGALLRGGEGPGRSSSGSGGGKATMTASQGFQVLSQVLGGPDPLTHTIRNVKAASKRYAKLKTEERRALTQWQNPNPTRKQSVSGALQQKKTPTWKPAGKG</sequence>
<reference evidence="2" key="1">
    <citation type="submission" date="2014-11" db="EMBL/GenBank/DDBJ databases">
        <authorList>
            <person name="Otto D Thomas"/>
            <person name="Naeem Raeece"/>
        </authorList>
    </citation>
    <scope>NUCLEOTIDE SEQUENCE</scope>
</reference>
<gene>
    <name evidence="2" type="ORF">Cvel_26030</name>
</gene>
<organism evidence="2">
    <name type="scientific">Chromera velia CCMP2878</name>
    <dbReference type="NCBI Taxonomy" id="1169474"/>
    <lineage>
        <taxon>Eukaryota</taxon>
        <taxon>Sar</taxon>
        <taxon>Alveolata</taxon>
        <taxon>Colpodellida</taxon>
        <taxon>Chromeraceae</taxon>
        <taxon>Chromera</taxon>
    </lineage>
</organism>
<accession>A0A0G4HCC1</accession>
<protein>
    <submittedName>
        <fullName evidence="2">Uncharacterized protein</fullName>
    </submittedName>
</protein>
<feature type="compositionally biased region" description="Polar residues" evidence="1">
    <location>
        <begin position="489"/>
        <end position="503"/>
    </location>
</feature>
<feature type="compositionally biased region" description="Pro residues" evidence="1">
    <location>
        <begin position="415"/>
        <end position="425"/>
    </location>
</feature>
<feature type="compositionally biased region" description="Basic and acidic residues" evidence="1">
    <location>
        <begin position="71"/>
        <end position="97"/>
    </location>
</feature>
<feature type="compositionally biased region" description="Polar residues" evidence="1">
    <location>
        <begin position="875"/>
        <end position="897"/>
    </location>
</feature>
<dbReference type="VEuPathDB" id="CryptoDB:Cvel_26030"/>
<feature type="compositionally biased region" description="Basic and acidic residues" evidence="1">
    <location>
        <begin position="284"/>
        <end position="300"/>
    </location>
</feature>
<dbReference type="EMBL" id="CDMZ01002238">
    <property type="protein sequence ID" value="CEM41459.1"/>
    <property type="molecule type" value="Genomic_DNA"/>
</dbReference>
<feature type="region of interest" description="Disordered" evidence="1">
    <location>
        <begin position="368"/>
        <end position="453"/>
    </location>
</feature>
<feature type="compositionally biased region" description="Gly residues" evidence="1">
    <location>
        <begin position="440"/>
        <end position="449"/>
    </location>
</feature>
<feature type="region of interest" description="Disordered" evidence="1">
    <location>
        <begin position="644"/>
        <end position="713"/>
    </location>
</feature>
<proteinExistence type="predicted"/>
<feature type="region of interest" description="Disordered" evidence="1">
    <location>
        <begin position="869"/>
        <end position="906"/>
    </location>
</feature>
<feature type="compositionally biased region" description="Gly residues" evidence="1">
    <location>
        <begin position="810"/>
        <end position="827"/>
    </location>
</feature>